<evidence type="ECO:0000256" key="1">
    <source>
        <dbReference type="ARBA" id="ARBA00000085"/>
    </source>
</evidence>
<dbReference type="InterPro" id="IPR050351">
    <property type="entry name" value="BphY/WalK/GraS-like"/>
</dbReference>
<dbReference type="EMBL" id="DPIY01000001">
    <property type="protein sequence ID" value="HCT55825.1"/>
    <property type="molecule type" value="Genomic_DNA"/>
</dbReference>
<sequence length="231" mass="24869">MPYSTGSMPSPTNTASNETLVRFARRISHDLNNFSTVVRTYSELLLSELPPDSSTYADVSEIQRAAESMVQYLARVTRFARAGAMRRVPMDVSSGIAEAVEQFGREHPTREVAMSLAPGVSILADQIWWRDVMAEVLLNAHEAAPPESRITVAVQALGDRVEVTVTDTGSGVSTSLGDQVMEPFVSGKQGVRGAGIGLALVAAFLEVVNGSIAFEREDGRTTVRLEMPAAN</sequence>
<gene>
    <name evidence="7" type="ORF">DGD08_01290</name>
</gene>
<dbReference type="InterPro" id="IPR003594">
    <property type="entry name" value="HATPase_dom"/>
</dbReference>
<keyword evidence="4" id="KW-0808">Transferase</keyword>
<dbReference type="EC" id="2.7.13.3" evidence="2"/>
<dbReference type="GO" id="GO:0030295">
    <property type="term" value="F:protein kinase activator activity"/>
    <property type="evidence" value="ECO:0007669"/>
    <property type="project" value="TreeGrafter"/>
</dbReference>
<dbReference type="PANTHER" id="PTHR42878:SF14">
    <property type="entry name" value="OSMOLARITY TWO-COMPONENT SYSTEM PROTEIN SSK1"/>
    <property type="match status" value="1"/>
</dbReference>
<dbReference type="SUPFAM" id="SSF47384">
    <property type="entry name" value="Homodimeric domain of signal transducing histidine kinase"/>
    <property type="match status" value="1"/>
</dbReference>
<evidence type="ECO:0000313" key="8">
    <source>
        <dbReference type="Proteomes" id="UP000264071"/>
    </source>
</evidence>
<dbReference type="AlphaFoldDB" id="A0A3D4V3Z5"/>
<name>A0A3D4V3Z5_9BACT</name>
<evidence type="ECO:0000313" key="7">
    <source>
        <dbReference type="EMBL" id="HCT55825.1"/>
    </source>
</evidence>
<dbReference type="Gene3D" id="1.10.287.130">
    <property type="match status" value="1"/>
</dbReference>
<keyword evidence="5 7" id="KW-0418">Kinase</keyword>
<proteinExistence type="predicted"/>
<dbReference type="CDD" id="cd00082">
    <property type="entry name" value="HisKA"/>
    <property type="match status" value="1"/>
</dbReference>
<dbReference type="InterPro" id="IPR004358">
    <property type="entry name" value="Sig_transdc_His_kin-like_C"/>
</dbReference>
<dbReference type="GO" id="GO:0000156">
    <property type="term" value="F:phosphorelay response regulator activity"/>
    <property type="evidence" value="ECO:0007669"/>
    <property type="project" value="TreeGrafter"/>
</dbReference>
<comment type="catalytic activity">
    <reaction evidence="1">
        <text>ATP + protein L-histidine = ADP + protein N-phospho-L-histidine.</text>
        <dbReference type="EC" id="2.7.13.3"/>
    </reaction>
</comment>
<dbReference type="InterPro" id="IPR036097">
    <property type="entry name" value="HisK_dim/P_sf"/>
</dbReference>
<dbReference type="PROSITE" id="PS50109">
    <property type="entry name" value="HIS_KIN"/>
    <property type="match status" value="1"/>
</dbReference>
<dbReference type="InterPro" id="IPR005467">
    <property type="entry name" value="His_kinase_dom"/>
</dbReference>
<dbReference type="SUPFAM" id="SSF55874">
    <property type="entry name" value="ATPase domain of HSP90 chaperone/DNA topoisomerase II/histidine kinase"/>
    <property type="match status" value="1"/>
</dbReference>
<organism evidence="7 8">
    <name type="scientific">Gemmatimonas aurantiaca</name>
    <dbReference type="NCBI Taxonomy" id="173480"/>
    <lineage>
        <taxon>Bacteria</taxon>
        <taxon>Pseudomonadati</taxon>
        <taxon>Gemmatimonadota</taxon>
        <taxon>Gemmatimonadia</taxon>
        <taxon>Gemmatimonadales</taxon>
        <taxon>Gemmatimonadaceae</taxon>
        <taxon>Gemmatimonas</taxon>
    </lineage>
</organism>
<dbReference type="OMA" id="DIDIPRC"/>
<feature type="domain" description="Histidine kinase" evidence="6">
    <location>
        <begin position="26"/>
        <end position="231"/>
    </location>
</feature>
<evidence type="ECO:0000259" key="6">
    <source>
        <dbReference type="PROSITE" id="PS50109"/>
    </source>
</evidence>
<accession>A0A3D4V3Z5</accession>
<keyword evidence="3" id="KW-0597">Phosphoprotein</keyword>
<protein>
    <recommendedName>
        <fullName evidence="2">histidine kinase</fullName>
        <ecNumber evidence="2">2.7.13.3</ecNumber>
    </recommendedName>
</protein>
<dbReference type="Gene3D" id="3.30.565.10">
    <property type="entry name" value="Histidine kinase-like ATPase, C-terminal domain"/>
    <property type="match status" value="1"/>
</dbReference>
<dbReference type="InterPro" id="IPR003661">
    <property type="entry name" value="HisK_dim/P_dom"/>
</dbReference>
<evidence type="ECO:0000256" key="4">
    <source>
        <dbReference type="ARBA" id="ARBA00022679"/>
    </source>
</evidence>
<dbReference type="SMART" id="SM00387">
    <property type="entry name" value="HATPase_c"/>
    <property type="match status" value="1"/>
</dbReference>
<dbReference type="PRINTS" id="PR00344">
    <property type="entry name" value="BCTRLSENSOR"/>
</dbReference>
<dbReference type="GO" id="GO:0000155">
    <property type="term" value="F:phosphorelay sensor kinase activity"/>
    <property type="evidence" value="ECO:0007669"/>
    <property type="project" value="InterPro"/>
</dbReference>
<comment type="caution">
    <text evidence="7">The sequence shown here is derived from an EMBL/GenBank/DDBJ whole genome shotgun (WGS) entry which is preliminary data.</text>
</comment>
<evidence type="ECO:0000256" key="5">
    <source>
        <dbReference type="ARBA" id="ARBA00022777"/>
    </source>
</evidence>
<dbReference type="InterPro" id="IPR036890">
    <property type="entry name" value="HATPase_C_sf"/>
</dbReference>
<evidence type="ECO:0000256" key="2">
    <source>
        <dbReference type="ARBA" id="ARBA00012438"/>
    </source>
</evidence>
<dbReference type="GO" id="GO:0007234">
    <property type="term" value="P:osmosensory signaling via phosphorelay pathway"/>
    <property type="evidence" value="ECO:0007669"/>
    <property type="project" value="TreeGrafter"/>
</dbReference>
<dbReference type="PANTHER" id="PTHR42878">
    <property type="entry name" value="TWO-COMPONENT HISTIDINE KINASE"/>
    <property type="match status" value="1"/>
</dbReference>
<evidence type="ECO:0000256" key="3">
    <source>
        <dbReference type="ARBA" id="ARBA00022553"/>
    </source>
</evidence>
<dbReference type="Pfam" id="PF02518">
    <property type="entry name" value="HATPase_c"/>
    <property type="match status" value="1"/>
</dbReference>
<reference evidence="7 8" key="1">
    <citation type="journal article" date="2018" name="Nat. Biotechnol.">
        <title>A standardized bacterial taxonomy based on genome phylogeny substantially revises the tree of life.</title>
        <authorList>
            <person name="Parks D.H."/>
            <person name="Chuvochina M."/>
            <person name="Waite D.W."/>
            <person name="Rinke C."/>
            <person name="Skarshewski A."/>
            <person name="Chaumeil P.A."/>
            <person name="Hugenholtz P."/>
        </authorList>
    </citation>
    <scope>NUCLEOTIDE SEQUENCE [LARGE SCALE GENOMIC DNA]</scope>
    <source>
        <strain evidence="7">UBA8844</strain>
    </source>
</reference>
<dbReference type="Proteomes" id="UP000264071">
    <property type="component" value="Unassembled WGS sequence"/>
</dbReference>